<dbReference type="RefSeq" id="WP_111477770.1">
    <property type="nucleotide sequence ID" value="NZ_QHKM01000002.1"/>
</dbReference>
<organism evidence="2 3">
    <name type="scientific">Hymenobacter edaphi</name>
    <dbReference type="NCBI Taxonomy" id="2211146"/>
    <lineage>
        <taxon>Bacteria</taxon>
        <taxon>Pseudomonadati</taxon>
        <taxon>Bacteroidota</taxon>
        <taxon>Cytophagia</taxon>
        <taxon>Cytophagales</taxon>
        <taxon>Hymenobacteraceae</taxon>
        <taxon>Hymenobacter</taxon>
    </lineage>
</organism>
<protein>
    <recommendedName>
        <fullName evidence="4">DUF304 domain-containing protein</fullName>
    </recommendedName>
</protein>
<feature type="transmembrane region" description="Helical" evidence="1">
    <location>
        <begin position="42"/>
        <end position="61"/>
    </location>
</feature>
<name>A0A328BMF7_9BACT</name>
<gene>
    <name evidence="2" type="ORF">DLM85_08965</name>
</gene>
<evidence type="ECO:0000256" key="1">
    <source>
        <dbReference type="SAM" id="Phobius"/>
    </source>
</evidence>
<keyword evidence="1" id="KW-0812">Transmembrane</keyword>
<evidence type="ECO:0000313" key="3">
    <source>
        <dbReference type="Proteomes" id="UP000248553"/>
    </source>
</evidence>
<proteinExistence type="predicted"/>
<sequence>MLQIESNTSVSKGGCYVVASIFGLLALSMLRQHDFHQQPAQGWQYLLLIVLCGVVPPLAYASTLKRYRLTIDDDELLLEQVAGPVLVLQPMRTLLRWRVFRTQGRYSVGETLYLRFRQGDAVHINSMEYARFEEIVALLRARYAGKQQEE</sequence>
<keyword evidence="1" id="KW-0472">Membrane</keyword>
<dbReference type="OrthoDB" id="10018361at2"/>
<reference evidence="3" key="1">
    <citation type="submission" date="2018-05" db="EMBL/GenBank/DDBJ databases">
        <authorList>
            <person name="Nie L."/>
        </authorList>
    </citation>
    <scope>NUCLEOTIDE SEQUENCE [LARGE SCALE GENOMIC DNA]</scope>
    <source>
        <strain evidence="3">NL</strain>
    </source>
</reference>
<comment type="caution">
    <text evidence="2">The sequence shown here is derived from an EMBL/GenBank/DDBJ whole genome shotgun (WGS) entry which is preliminary data.</text>
</comment>
<dbReference type="Proteomes" id="UP000248553">
    <property type="component" value="Unassembled WGS sequence"/>
</dbReference>
<dbReference type="AlphaFoldDB" id="A0A328BMF7"/>
<evidence type="ECO:0008006" key="4">
    <source>
        <dbReference type="Google" id="ProtNLM"/>
    </source>
</evidence>
<evidence type="ECO:0000313" key="2">
    <source>
        <dbReference type="EMBL" id="RAK68157.1"/>
    </source>
</evidence>
<dbReference type="EMBL" id="QHKM01000002">
    <property type="protein sequence ID" value="RAK68157.1"/>
    <property type="molecule type" value="Genomic_DNA"/>
</dbReference>
<feature type="transmembrane region" description="Helical" evidence="1">
    <location>
        <begin position="12"/>
        <end position="30"/>
    </location>
</feature>
<keyword evidence="3" id="KW-1185">Reference proteome</keyword>
<accession>A0A328BMF7</accession>
<keyword evidence="1" id="KW-1133">Transmembrane helix</keyword>